<comment type="similarity">
    <text evidence="1">Belongs to the thioesterase PaaI family.</text>
</comment>
<evidence type="ECO:0000259" key="3">
    <source>
        <dbReference type="Pfam" id="PF03061"/>
    </source>
</evidence>
<evidence type="ECO:0000313" key="4">
    <source>
        <dbReference type="EMBL" id="AVM01601.1"/>
    </source>
</evidence>
<dbReference type="PANTHER" id="PTHR21660:SF1">
    <property type="entry name" value="ACYL-COENZYME A THIOESTERASE 13"/>
    <property type="match status" value="1"/>
</dbReference>
<name>A0A2S0KIX8_9ACTN</name>
<dbReference type="CDD" id="cd03443">
    <property type="entry name" value="PaaI_thioesterase"/>
    <property type="match status" value="1"/>
</dbReference>
<accession>A0A2S0KIX8</accession>
<dbReference type="GO" id="GO:0047617">
    <property type="term" value="F:fatty acyl-CoA hydrolase activity"/>
    <property type="evidence" value="ECO:0007669"/>
    <property type="project" value="InterPro"/>
</dbReference>
<evidence type="ECO:0000256" key="1">
    <source>
        <dbReference type="ARBA" id="ARBA00008324"/>
    </source>
</evidence>
<proteinExistence type="inferred from homology"/>
<protein>
    <submittedName>
        <fullName evidence="4">PaaI family thioesterase</fullName>
    </submittedName>
</protein>
<dbReference type="Gene3D" id="3.10.129.10">
    <property type="entry name" value="Hotdog Thioesterase"/>
    <property type="match status" value="2"/>
</dbReference>
<dbReference type="InterPro" id="IPR006683">
    <property type="entry name" value="Thioestr_dom"/>
</dbReference>
<dbReference type="InterPro" id="IPR039298">
    <property type="entry name" value="ACOT13"/>
</dbReference>
<evidence type="ECO:0000313" key="5">
    <source>
        <dbReference type="Proteomes" id="UP000239814"/>
    </source>
</evidence>
<gene>
    <name evidence="4" type="ORF">C6V83_16425</name>
</gene>
<sequence length="289" mass="29852">MTITAPGNPFSAFAVGRRPGSALAEMVQYLGPGLTDHRGLIDLPALTVLFDDIGGLPFSHSGPRPSMQARLSMSMLGRPAVEAVLEATAEVVMSDDDYGVTSVLIRTSEGAVCTGTARSVRVGRDLVAGGDHMQIPEPTAPTGAPLPSYDPAVAGRELVERIAAADAPIGALAELLGGSLEVADVVTFRVRTGPWMGNIMGTMHGGVIGAAVAQGLSFAAQAVTVPGVGYQLADFTVDFLRSPAVDGRTVEVRTSVIKTGRRIGVFVAEMYDGDALLAHATAEALFLPA</sequence>
<reference evidence="4 5" key="1">
    <citation type="submission" date="2018-03" db="EMBL/GenBank/DDBJ databases">
        <title>Characteristics and genome of n-alkane degrading marine bacteria Gordonia iterans isolated from crude oil contaminated in Tae-an, South Korea.</title>
        <authorList>
            <person name="Lee S.-S."/>
            <person name="Kim H."/>
        </authorList>
    </citation>
    <scope>NUCLEOTIDE SEQUENCE [LARGE SCALE GENOMIC DNA]</scope>
    <source>
        <strain evidence="4 5">Co17</strain>
    </source>
</reference>
<feature type="domain" description="Thioesterase" evidence="3">
    <location>
        <begin position="200"/>
        <end position="275"/>
    </location>
</feature>
<dbReference type="Pfam" id="PF03061">
    <property type="entry name" value="4HBT"/>
    <property type="match status" value="1"/>
</dbReference>
<dbReference type="Proteomes" id="UP000239814">
    <property type="component" value="Chromosome"/>
</dbReference>
<evidence type="ECO:0000256" key="2">
    <source>
        <dbReference type="ARBA" id="ARBA00022801"/>
    </source>
</evidence>
<dbReference type="EMBL" id="CP027433">
    <property type="protein sequence ID" value="AVM01601.1"/>
    <property type="molecule type" value="Genomic_DNA"/>
</dbReference>
<organism evidence="4 5">
    <name type="scientific">Gordonia iterans</name>
    <dbReference type="NCBI Taxonomy" id="1004901"/>
    <lineage>
        <taxon>Bacteria</taxon>
        <taxon>Bacillati</taxon>
        <taxon>Actinomycetota</taxon>
        <taxon>Actinomycetes</taxon>
        <taxon>Mycobacteriales</taxon>
        <taxon>Gordoniaceae</taxon>
        <taxon>Gordonia</taxon>
    </lineage>
</organism>
<keyword evidence="2" id="KW-0378">Hydrolase</keyword>
<dbReference type="RefSeq" id="WP_105943305.1">
    <property type="nucleotide sequence ID" value="NZ_CP027433.1"/>
</dbReference>
<dbReference type="PANTHER" id="PTHR21660">
    <property type="entry name" value="THIOESTERASE SUPERFAMILY MEMBER-RELATED"/>
    <property type="match status" value="1"/>
</dbReference>
<keyword evidence="5" id="KW-1185">Reference proteome</keyword>
<dbReference type="SUPFAM" id="SSF54637">
    <property type="entry name" value="Thioesterase/thiol ester dehydrase-isomerase"/>
    <property type="match status" value="2"/>
</dbReference>
<dbReference type="KEGG" id="git:C6V83_16425"/>
<dbReference type="OrthoDB" id="9813282at2"/>
<dbReference type="AlphaFoldDB" id="A0A2S0KIX8"/>
<dbReference type="InterPro" id="IPR029069">
    <property type="entry name" value="HotDog_dom_sf"/>
</dbReference>